<organism evidence="1 2">
    <name type="scientific">Camellia lanceoleosa</name>
    <dbReference type="NCBI Taxonomy" id="1840588"/>
    <lineage>
        <taxon>Eukaryota</taxon>
        <taxon>Viridiplantae</taxon>
        <taxon>Streptophyta</taxon>
        <taxon>Embryophyta</taxon>
        <taxon>Tracheophyta</taxon>
        <taxon>Spermatophyta</taxon>
        <taxon>Magnoliopsida</taxon>
        <taxon>eudicotyledons</taxon>
        <taxon>Gunneridae</taxon>
        <taxon>Pentapetalae</taxon>
        <taxon>asterids</taxon>
        <taxon>Ericales</taxon>
        <taxon>Theaceae</taxon>
        <taxon>Camellia</taxon>
    </lineage>
</organism>
<reference evidence="1 2" key="1">
    <citation type="journal article" date="2022" name="Plant J.">
        <title>Chromosome-level genome of Camellia lanceoleosa provides a valuable resource for understanding genome evolution and self-incompatibility.</title>
        <authorList>
            <person name="Gong W."/>
            <person name="Xiao S."/>
            <person name="Wang L."/>
            <person name="Liao Z."/>
            <person name="Chang Y."/>
            <person name="Mo W."/>
            <person name="Hu G."/>
            <person name="Li W."/>
            <person name="Zhao G."/>
            <person name="Zhu H."/>
            <person name="Hu X."/>
            <person name="Ji K."/>
            <person name="Xiang X."/>
            <person name="Song Q."/>
            <person name="Yuan D."/>
            <person name="Jin S."/>
            <person name="Zhang L."/>
        </authorList>
    </citation>
    <scope>NUCLEOTIDE SEQUENCE [LARGE SCALE GENOMIC DNA]</scope>
    <source>
        <strain evidence="1">SQ_2022a</strain>
    </source>
</reference>
<comment type="caution">
    <text evidence="1">The sequence shown here is derived from an EMBL/GenBank/DDBJ whole genome shotgun (WGS) entry which is preliminary data.</text>
</comment>
<sequence>MTSTMTTAEQQAYKYKYREIKREKAVGERKLIIINGGGSHENRVPLAFLFKFSSSSSSSSKLRSFSLFPLQLQISNTTHLKTLILFPKTTENKNTRPIVLVSFTFNDSKCLRMDGDKSISSFSKDSR</sequence>
<name>A0ACC0GXX1_9ERIC</name>
<gene>
    <name evidence="1" type="ORF">LOK49_LG08G01580</name>
</gene>
<proteinExistence type="predicted"/>
<protein>
    <submittedName>
        <fullName evidence="1">Uncharacterized protein</fullName>
    </submittedName>
</protein>
<dbReference type="EMBL" id="CM045766">
    <property type="protein sequence ID" value="KAI8005160.1"/>
    <property type="molecule type" value="Genomic_DNA"/>
</dbReference>
<evidence type="ECO:0000313" key="1">
    <source>
        <dbReference type="EMBL" id="KAI8005160.1"/>
    </source>
</evidence>
<keyword evidence="2" id="KW-1185">Reference proteome</keyword>
<dbReference type="Proteomes" id="UP001060215">
    <property type="component" value="Chromosome 9"/>
</dbReference>
<accession>A0ACC0GXX1</accession>
<evidence type="ECO:0000313" key="2">
    <source>
        <dbReference type="Proteomes" id="UP001060215"/>
    </source>
</evidence>